<keyword evidence="6" id="KW-0915">Sodium</keyword>
<reference evidence="8 10" key="2">
    <citation type="journal article" date="2013" name="Nature">
        <title>Insights into bilaterian evolution from three spiralian genomes.</title>
        <authorList>
            <person name="Simakov O."/>
            <person name="Marletaz F."/>
            <person name="Cho S.J."/>
            <person name="Edsinger-Gonzales E."/>
            <person name="Havlak P."/>
            <person name="Hellsten U."/>
            <person name="Kuo D.H."/>
            <person name="Larsson T."/>
            <person name="Lv J."/>
            <person name="Arendt D."/>
            <person name="Savage R."/>
            <person name="Osoegawa K."/>
            <person name="de Jong P."/>
            <person name="Grimwood J."/>
            <person name="Chapman J.A."/>
            <person name="Shapiro H."/>
            <person name="Aerts A."/>
            <person name="Otillar R.P."/>
            <person name="Terry A.Y."/>
            <person name="Boore J.L."/>
            <person name="Grigoriev I.V."/>
            <person name="Lindberg D.R."/>
            <person name="Seaver E.C."/>
            <person name="Weisblat D.A."/>
            <person name="Putnam N.H."/>
            <person name="Rokhsar D.S."/>
        </authorList>
    </citation>
    <scope>NUCLEOTIDE SEQUENCE</scope>
    <source>
        <strain evidence="8 10">I ESC-2004</strain>
    </source>
</reference>
<dbReference type="GO" id="GO:0005886">
    <property type="term" value="C:plasma membrane"/>
    <property type="evidence" value="ECO:0007669"/>
    <property type="project" value="TreeGrafter"/>
</dbReference>
<keyword evidence="6" id="KW-0479">Metal-binding</keyword>
<comment type="subcellular location">
    <subcellularLocation>
        <location evidence="1">Membrane</location>
        <topology evidence="1">Multi-pass membrane protein</topology>
    </subcellularLocation>
</comment>
<evidence type="ECO:0000313" key="10">
    <source>
        <dbReference type="Proteomes" id="UP000014760"/>
    </source>
</evidence>
<dbReference type="InterPro" id="IPR000175">
    <property type="entry name" value="Na/ntran_symport"/>
</dbReference>
<evidence type="ECO:0000256" key="7">
    <source>
        <dbReference type="SAM" id="Phobius"/>
    </source>
</evidence>
<feature type="non-terminal residue" evidence="8">
    <location>
        <position position="1"/>
    </location>
</feature>
<evidence type="ECO:0000256" key="3">
    <source>
        <dbReference type="ARBA" id="ARBA00022692"/>
    </source>
</evidence>
<feature type="transmembrane region" description="Helical" evidence="7">
    <location>
        <begin position="46"/>
        <end position="65"/>
    </location>
</feature>
<reference evidence="9" key="3">
    <citation type="submission" date="2015-06" db="UniProtKB">
        <authorList>
            <consortium name="EnsemblMetazoa"/>
        </authorList>
    </citation>
    <scope>IDENTIFICATION</scope>
</reference>
<dbReference type="GO" id="GO:0005283">
    <property type="term" value="F:amino acid:sodium symporter activity"/>
    <property type="evidence" value="ECO:0007669"/>
    <property type="project" value="TreeGrafter"/>
</dbReference>
<dbReference type="Pfam" id="PF00209">
    <property type="entry name" value="SNF"/>
    <property type="match status" value="1"/>
</dbReference>
<gene>
    <name evidence="8" type="ORF">CAPTEDRAFT_121810</name>
</gene>
<evidence type="ECO:0000256" key="4">
    <source>
        <dbReference type="ARBA" id="ARBA00022989"/>
    </source>
</evidence>
<evidence type="ECO:0000256" key="5">
    <source>
        <dbReference type="ARBA" id="ARBA00023136"/>
    </source>
</evidence>
<protein>
    <submittedName>
        <fullName evidence="8 9">Uncharacterized protein</fullName>
    </submittedName>
</protein>
<dbReference type="OrthoDB" id="6581954at2759"/>
<accession>R7U9G7</accession>
<dbReference type="InterPro" id="IPR037272">
    <property type="entry name" value="SNS_sf"/>
</dbReference>
<proteinExistence type="predicted"/>
<dbReference type="AlphaFoldDB" id="R7U9G7"/>
<dbReference type="Proteomes" id="UP000014760">
    <property type="component" value="Unassembled WGS sequence"/>
</dbReference>
<name>R7U9G7_CAPTE</name>
<dbReference type="EMBL" id="KB303586">
    <property type="protein sequence ID" value="ELU02985.1"/>
    <property type="molecule type" value="Genomic_DNA"/>
</dbReference>
<reference evidence="10" key="1">
    <citation type="submission" date="2012-12" db="EMBL/GenBank/DDBJ databases">
        <authorList>
            <person name="Hellsten U."/>
            <person name="Grimwood J."/>
            <person name="Chapman J.A."/>
            <person name="Shapiro H."/>
            <person name="Aerts A."/>
            <person name="Otillar R.P."/>
            <person name="Terry A.Y."/>
            <person name="Boore J.L."/>
            <person name="Simakov O."/>
            <person name="Marletaz F."/>
            <person name="Cho S.-J."/>
            <person name="Edsinger-Gonzales E."/>
            <person name="Havlak P."/>
            <person name="Kuo D.-H."/>
            <person name="Larsson T."/>
            <person name="Lv J."/>
            <person name="Arendt D."/>
            <person name="Savage R."/>
            <person name="Osoegawa K."/>
            <person name="de Jong P."/>
            <person name="Lindberg D.R."/>
            <person name="Seaver E.C."/>
            <person name="Weisblat D.A."/>
            <person name="Putnam N.H."/>
            <person name="Grigoriev I.V."/>
            <person name="Rokhsar D.S."/>
        </authorList>
    </citation>
    <scope>NUCLEOTIDE SEQUENCE</scope>
    <source>
        <strain evidence="10">I ESC-2004</strain>
    </source>
</reference>
<keyword evidence="10" id="KW-1185">Reference proteome</keyword>
<dbReference type="OMA" id="ITVCIIN"/>
<keyword evidence="5 7" id="KW-0472">Membrane</keyword>
<keyword evidence="3 7" id="KW-0812">Transmembrane</keyword>
<keyword evidence="4 7" id="KW-1133">Transmembrane helix</keyword>
<evidence type="ECO:0000313" key="9">
    <source>
        <dbReference type="EnsemblMetazoa" id="CapteP121810"/>
    </source>
</evidence>
<dbReference type="EMBL" id="AMQN01008625">
    <property type="status" value="NOT_ANNOTATED_CDS"/>
    <property type="molecule type" value="Genomic_DNA"/>
</dbReference>
<evidence type="ECO:0000256" key="2">
    <source>
        <dbReference type="ARBA" id="ARBA00022448"/>
    </source>
</evidence>
<dbReference type="GO" id="GO:0089718">
    <property type="term" value="P:amino acid import across plasma membrane"/>
    <property type="evidence" value="ECO:0007669"/>
    <property type="project" value="TreeGrafter"/>
</dbReference>
<evidence type="ECO:0000313" key="8">
    <source>
        <dbReference type="EMBL" id="ELU02985.1"/>
    </source>
</evidence>
<dbReference type="EnsemblMetazoa" id="CapteT121810">
    <property type="protein sequence ID" value="CapteP121810"/>
    <property type="gene ID" value="CapteG121810"/>
</dbReference>
<dbReference type="PROSITE" id="PS50267">
    <property type="entry name" value="NA_NEUROTRAN_SYMP_3"/>
    <property type="match status" value="1"/>
</dbReference>
<dbReference type="PANTHER" id="PTHR11616:SF241">
    <property type="entry name" value="SODIUM- AND CHLORIDE-DEPENDENT GLYCINE TRANSPORTER 2"/>
    <property type="match status" value="1"/>
</dbReference>
<dbReference type="GO" id="GO:0046872">
    <property type="term" value="F:metal ion binding"/>
    <property type="evidence" value="ECO:0007669"/>
    <property type="project" value="UniProtKB-KW"/>
</dbReference>
<evidence type="ECO:0000256" key="1">
    <source>
        <dbReference type="ARBA" id="ARBA00004141"/>
    </source>
</evidence>
<sequence length="69" mass="7736">FAGFVIFSVLGFMFEEMNVAVPDVADEGPGPVFVVYPEGLTQMPLLTLWAILFFIMMTTLEFSYIGQLH</sequence>
<dbReference type="SUPFAM" id="SSF161070">
    <property type="entry name" value="SNF-like"/>
    <property type="match status" value="1"/>
</dbReference>
<organism evidence="8">
    <name type="scientific">Capitella teleta</name>
    <name type="common">Polychaete worm</name>
    <dbReference type="NCBI Taxonomy" id="283909"/>
    <lineage>
        <taxon>Eukaryota</taxon>
        <taxon>Metazoa</taxon>
        <taxon>Spiralia</taxon>
        <taxon>Lophotrochozoa</taxon>
        <taxon>Annelida</taxon>
        <taxon>Polychaeta</taxon>
        <taxon>Sedentaria</taxon>
        <taxon>Scolecida</taxon>
        <taxon>Capitellidae</taxon>
        <taxon>Capitella</taxon>
    </lineage>
</organism>
<keyword evidence="2" id="KW-0813">Transport</keyword>
<dbReference type="PANTHER" id="PTHR11616">
    <property type="entry name" value="SODIUM/CHLORIDE DEPENDENT TRANSPORTER"/>
    <property type="match status" value="1"/>
</dbReference>
<evidence type="ECO:0000256" key="6">
    <source>
        <dbReference type="PIRSR" id="PIRSR600175-1"/>
    </source>
</evidence>
<feature type="binding site" evidence="6">
    <location>
        <position position="60"/>
    </location>
    <ligand>
        <name>Na(+)</name>
        <dbReference type="ChEBI" id="CHEBI:29101"/>
        <label>1</label>
    </ligand>
</feature>
<dbReference type="HOGENOM" id="CLU_2783157_0_0_1"/>